<sequence length="209" mass="23441">METSGVLTARRRRFALVAGAVVVLLLIAVASWHLPFAGQWRETRAAAELLPAEPGAPGQWRRSADFAPAAPSMTGLRDRWTRVWKDSAADGHEPGFDETAHRFASPTWAWLTFRLGDPSDRYAEKYDRITEVPAPVPPEADEARFYCARFDGRPEECTRWYAWIRYGQYIVSVTADPLDDGTTPNRTGARLERILAEADRTFTTTTAGR</sequence>
<gene>
    <name evidence="2" type="ORF">BJ969_002217</name>
</gene>
<dbReference type="AlphaFoldDB" id="A0A840NIK7"/>
<protein>
    <submittedName>
        <fullName evidence="2">Uncharacterized protein</fullName>
    </submittedName>
</protein>
<accession>A0A840NIK7</accession>
<feature type="transmembrane region" description="Helical" evidence="1">
    <location>
        <begin position="14"/>
        <end position="34"/>
    </location>
</feature>
<dbReference type="RefSeq" id="WP_184478855.1">
    <property type="nucleotide sequence ID" value="NZ_JACHIV010000001.1"/>
</dbReference>
<organism evidence="2 3">
    <name type="scientific">Saccharopolyspora gloriosae</name>
    <dbReference type="NCBI Taxonomy" id="455344"/>
    <lineage>
        <taxon>Bacteria</taxon>
        <taxon>Bacillati</taxon>
        <taxon>Actinomycetota</taxon>
        <taxon>Actinomycetes</taxon>
        <taxon>Pseudonocardiales</taxon>
        <taxon>Pseudonocardiaceae</taxon>
        <taxon>Saccharopolyspora</taxon>
    </lineage>
</organism>
<evidence type="ECO:0000313" key="2">
    <source>
        <dbReference type="EMBL" id="MBB5069129.1"/>
    </source>
</evidence>
<evidence type="ECO:0000256" key="1">
    <source>
        <dbReference type="SAM" id="Phobius"/>
    </source>
</evidence>
<keyword evidence="1" id="KW-0472">Membrane</keyword>
<dbReference type="EMBL" id="JACHIV010000001">
    <property type="protein sequence ID" value="MBB5069129.1"/>
    <property type="molecule type" value="Genomic_DNA"/>
</dbReference>
<evidence type="ECO:0000313" key="3">
    <source>
        <dbReference type="Proteomes" id="UP000580474"/>
    </source>
</evidence>
<comment type="caution">
    <text evidence="2">The sequence shown here is derived from an EMBL/GenBank/DDBJ whole genome shotgun (WGS) entry which is preliminary data.</text>
</comment>
<keyword evidence="1" id="KW-0812">Transmembrane</keyword>
<dbReference type="Proteomes" id="UP000580474">
    <property type="component" value="Unassembled WGS sequence"/>
</dbReference>
<keyword evidence="1" id="KW-1133">Transmembrane helix</keyword>
<proteinExistence type="predicted"/>
<reference evidence="2 3" key="1">
    <citation type="submission" date="2020-08" db="EMBL/GenBank/DDBJ databases">
        <title>Sequencing the genomes of 1000 actinobacteria strains.</title>
        <authorList>
            <person name="Klenk H.-P."/>
        </authorList>
    </citation>
    <scope>NUCLEOTIDE SEQUENCE [LARGE SCALE GENOMIC DNA]</scope>
    <source>
        <strain evidence="2 3">DSM 45582</strain>
    </source>
</reference>
<name>A0A840NIK7_9PSEU</name>
<keyword evidence="3" id="KW-1185">Reference proteome</keyword>